<feature type="compositionally biased region" description="Gly residues" evidence="1">
    <location>
        <begin position="103"/>
        <end position="112"/>
    </location>
</feature>
<reference evidence="3" key="1">
    <citation type="submission" date="2018-09" db="EMBL/GenBank/DDBJ databases">
        <authorList>
            <person name="Kim I."/>
        </authorList>
    </citation>
    <scope>NUCLEOTIDE SEQUENCE [LARGE SCALE GENOMIC DNA]</scope>
    <source>
        <strain evidence="3">DD4a</strain>
    </source>
</reference>
<dbReference type="Proteomes" id="UP000265742">
    <property type="component" value="Unassembled WGS sequence"/>
</dbReference>
<feature type="region of interest" description="Disordered" evidence="1">
    <location>
        <begin position="83"/>
        <end position="117"/>
    </location>
</feature>
<evidence type="ECO:0000313" key="2">
    <source>
        <dbReference type="EMBL" id="RIX29955.1"/>
    </source>
</evidence>
<evidence type="ECO:0000313" key="3">
    <source>
        <dbReference type="Proteomes" id="UP000265742"/>
    </source>
</evidence>
<keyword evidence="3" id="KW-1185">Reference proteome</keyword>
<sequence length="180" mass="19549">MGRPIPTSFVLARSDAAAVAVQAIRAYSTGCLFEIAWTIRRTDETASQWQQMHEIAFRHAPAGRDDSDSLLLGVALSDGTTARTNDRFDWREPGPGPRLVNSGGSGGSGGSGSTERIHGTAQRWLHPLPPAPTMDLICAWPRFGIDDSRRTIDTTSVLEAAANAHWLWPEDAELPLTEET</sequence>
<organism evidence="2 3">
    <name type="scientific">Amnibacterium setariae</name>
    <dbReference type="NCBI Taxonomy" id="2306585"/>
    <lineage>
        <taxon>Bacteria</taxon>
        <taxon>Bacillati</taxon>
        <taxon>Actinomycetota</taxon>
        <taxon>Actinomycetes</taxon>
        <taxon>Micrococcales</taxon>
        <taxon>Microbacteriaceae</taxon>
        <taxon>Amnibacterium</taxon>
    </lineage>
</organism>
<protein>
    <submittedName>
        <fullName evidence="2">Uncharacterized protein</fullName>
    </submittedName>
</protein>
<name>A0A3A1TZ17_9MICO</name>
<proteinExistence type="predicted"/>
<accession>A0A3A1TZ17</accession>
<evidence type="ECO:0000256" key="1">
    <source>
        <dbReference type="SAM" id="MobiDB-lite"/>
    </source>
</evidence>
<dbReference type="AlphaFoldDB" id="A0A3A1TZ17"/>
<dbReference type="EMBL" id="QXTG01000001">
    <property type="protein sequence ID" value="RIX29955.1"/>
    <property type="molecule type" value="Genomic_DNA"/>
</dbReference>
<gene>
    <name evidence="2" type="ORF">D1781_00270</name>
</gene>
<comment type="caution">
    <text evidence="2">The sequence shown here is derived from an EMBL/GenBank/DDBJ whole genome shotgun (WGS) entry which is preliminary data.</text>
</comment>